<proteinExistence type="predicted"/>
<accession>A0A5B7DN82</accession>
<dbReference type="AlphaFoldDB" id="A0A5B7DN82"/>
<keyword evidence="2" id="KW-1185">Reference proteome</keyword>
<reference evidence="1 2" key="1">
    <citation type="submission" date="2019-05" db="EMBL/GenBank/DDBJ databases">
        <title>Another draft genome of Portunus trituberculatus and its Hox gene families provides insights of decapod evolution.</title>
        <authorList>
            <person name="Jeong J.-H."/>
            <person name="Song I."/>
            <person name="Kim S."/>
            <person name="Choi T."/>
            <person name="Kim D."/>
            <person name="Ryu S."/>
            <person name="Kim W."/>
        </authorList>
    </citation>
    <scope>NUCLEOTIDE SEQUENCE [LARGE SCALE GENOMIC DNA]</scope>
    <source>
        <tissue evidence="1">Muscle</tissue>
    </source>
</reference>
<evidence type="ECO:0000313" key="1">
    <source>
        <dbReference type="EMBL" id="MPC22529.1"/>
    </source>
</evidence>
<evidence type="ECO:0008006" key="3">
    <source>
        <dbReference type="Google" id="ProtNLM"/>
    </source>
</evidence>
<name>A0A5B7DN82_PORTR</name>
<sequence>MRDCVNRLIKQTRVLGEEQNGFCVDRRAEDNMFVVNELIERKRKDGSKLYLGFLDIETVYDRVNKRM</sequence>
<organism evidence="1 2">
    <name type="scientific">Portunus trituberculatus</name>
    <name type="common">Swimming crab</name>
    <name type="synonym">Neptunus trituberculatus</name>
    <dbReference type="NCBI Taxonomy" id="210409"/>
    <lineage>
        <taxon>Eukaryota</taxon>
        <taxon>Metazoa</taxon>
        <taxon>Ecdysozoa</taxon>
        <taxon>Arthropoda</taxon>
        <taxon>Crustacea</taxon>
        <taxon>Multicrustacea</taxon>
        <taxon>Malacostraca</taxon>
        <taxon>Eumalacostraca</taxon>
        <taxon>Eucarida</taxon>
        <taxon>Decapoda</taxon>
        <taxon>Pleocyemata</taxon>
        <taxon>Brachyura</taxon>
        <taxon>Eubrachyura</taxon>
        <taxon>Portunoidea</taxon>
        <taxon>Portunidae</taxon>
        <taxon>Portuninae</taxon>
        <taxon>Portunus</taxon>
    </lineage>
</organism>
<dbReference type="Proteomes" id="UP000324222">
    <property type="component" value="Unassembled WGS sequence"/>
</dbReference>
<evidence type="ECO:0000313" key="2">
    <source>
        <dbReference type="Proteomes" id="UP000324222"/>
    </source>
</evidence>
<dbReference type="EMBL" id="VSRR010001097">
    <property type="protein sequence ID" value="MPC22529.1"/>
    <property type="molecule type" value="Genomic_DNA"/>
</dbReference>
<comment type="caution">
    <text evidence="1">The sequence shown here is derived from an EMBL/GenBank/DDBJ whole genome shotgun (WGS) entry which is preliminary data.</text>
</comment>
<protein>
    <recommendedName>
        <fullName evidence="3">Reverse transcriptase domain-containing protein</fullName>
    </recommendedName>
</protein>
<gene>
    <name evidence="1" type="ORF">E2C01_015546</name>
</gene>